<proteinExistence type="predicted"/>
<organism evidence="1">
    <name type="scientific">Mesocestoides corti</name>
    <name type="common">Flatworm</name>
    <dbReference type="NCBI Taxonomy" id="53468"/>
    <lineage>
        <taxon>Eukaryota</taxon>
        <taxon>Metazoa</taxon>
        <taxon>Spiralia</taxon>
        <taxon>Lophotrochozoa</taxon>
        <taxon>Platyhelminthes</taxon>
        <taxon>Cestoda</taxon>
        <taxon>Eucestoda</taxon>
        <taxon>Cyclophyllidea</taxon>
        <taxon>Mesocestoididae</taxon>
        <taxon>Mesocestoides</taxon>
    </lineage>
</organism>
<protein>
    <submittedName>
        <fullName evidence="1">Uncharacterized protein</fullName>
    </submittedName>
</protein>
<reference evidence="1" key="1">
    <citation type="submission" date="2019-11" db="UniProtKB">
        <authorList>
            <consortium name="WormBaseParasite"/>
        </authorList>
    </citation>
    <scope>IDENTIFICATION</scope>
</reference>
<dbReference type="WBParaSite" id="MCU_013357-RA">
    <property type="protein sequence ID" value="MCU_013357-RA"/>
    <property type="gene ID" value="MCU_013357"/>
</dbReference>
<dbReference type="AlphaFoldDB" id="A0A5K3FZE8"/>
<name>A0A5K3FZE8_MESCO</name>
<evidence type="ECO:0000313" key="1">
    <source>
        <dbReference type="WBParaSite" id="MCU_013357-RA"/>
    </source>
</evidence>
<accession>A0A5K3FZE8</accession>
<sequence>MWRRLKAQKYLTTWPQPIRCPSVFPWHARKTGSQPEKDTNEVEYIRSGVASVGSSILQLHHVKVA</sequence>